<feature type="compositionally biased region" description="Polar residues" evidence="1">
    <location>
        <begin position="93"/>
        <end position="104"/>
    </location>
</feature>
<sequence>MHSSISLSLEPGLERGVPWGRDLYTFVTSAAGHMMRTLQKPRKNRPSKRQVNHRRFLHNMIQRKFADIEAANHRLASALNFKGDEKTPDTADPSRNPTEENPTTDGEVLQKNKSCISTDSQMPEIGRNKQPQPPRKPHPKSRKNKHQESDQKCLEFTTMELLPLETRHFYGDEIMTDALFTTDAQTESSHLLFNMDASPSFSPELSPLSLDSCDFAVQMFTDISHSNSVEEIVEASGLR</sequence>
<dbReference type="Proteomes" id="UP000694523">
    <property type="component" value="Unplaced"/>
</dbReference>
<feature type="compositionally biased region" description="Polar residues" evidence="1">
    <location>
        <begin position="111"/>
        <end position="121"/>
    </location>
</feature>
<evidence type="ECO:0000313" key="2">
    <source>
        <dbReference type="Ensembl" id="ENSNMLP00000020064.1"/>
    </source>
</evidence>
<dbReference type="Ensembl" id="ENSNMLT00000022521.1">
    <property type="protein sequence ID" value="ENSNMLP00000020064.1"/>
    <property type="gene ID" value="ENSNMLG00000013109.1"/>
</dbReference>
<dbReference type="AlphaFoldDB" id="A0A8C6TD41"/>
<reference evidence="2" key="2">
    <citation type="submission" date="2025-09" db="UniProtKB">
        <authorList>
            <consortium name="Ensembl"/>
        </authorList>
    </citation>
    <scope>IDENTIFICATION</scope>
</reference>
<protein>
    <submittedName>
        <fullName evidence="2">Uncharacterized protein</fullName>
    </submittedName>
</protein>
<proteinExistence type="predicted"/>
<name>A0A8C6TD41_9GOBI</name>
<feature type="region of interest" description="Disordered" evidence="1">
    <location>
        <begin position="79"/>
        <end position="152"/>
    </location>
</feature>
<organism evidence="2 3">
    <name type="scientific">Neogobius melanostomus</name>
    <name type="common">round goby</name>
    <dbReference type="NCBI Taxonomy" id="47308"/>
    <lineage>
        <taxon>Eukaryota</taxon>
        <taxon>Metazoa</taxon>
        <taxon>Chordata</taxon>
        <taxon>Craniata</taxon>
        <taxon>Vertebrata</taxon>
        <taxon>Euteleostomi</taxon>
        <taxon>Actinopterygii</taxon>
        <taxon>Neopterygii</taxon>
        <taxon>Teleostei</taxon>
        <taxon>Neoteleostei</taxon>
        <taxon>Acanthomorphata</taxon>
        <taxon>Gobiaria</taxon>
        <taxon>Gobiiformes</taxon>
        <taxon>Gobioidei</taxon>
        <taxon>Gobiidae</taxon>
        <taxon>Benthophilinae</taxon>
        <taxon>Neogobiini</taxon>
        <taxon>Neogobius</taxon>
    </lineage>
</organism>
<feature type="compositionally biased region" description="Basic residues" evidence="1">
    <location>
        <begin position="135"/>
        <end position="145"/>
    </location>
</feature>
<evidence type="ECO:0000313" key="3">
    <source>
        <dbReference type="Proteomes" id="UP000694523"/>
    </source>
</evidence>
<evidence type="ECO:0000256" key="1">
    <source>
        <dbReference type="SAM" id="MobiDB-lite"/>
    </source>
</evidence>
<keyword evidence="3" id="KW-1185">Reference proteome</keyword>
<accession>A0A8C6TD41</accession>
<reference evidence="2" key="1">
    <citation type="submission" date="2025-08" db="UniProtKB">
        <authorList>
            <consortium name="Ensembl"/>
        </authorList>
    </citation>
    <scope>IDENTIFICATION</scope>
</reference>